<dbReference type="PANTHER" id="PTHR40370:SF1">
    <property type="entry name" value="DUF3074 DOMAIN-CONTAINING PROTEIN"/>
    <property type="match status" value="1"/>
</dbReference>
<organism evidence="2 3">
    <name type="scientific">Pyricularia grisea</name>
    <name type="common">Crabgrass-specific blast fungus</name>
    <name type="synonym">Magnaporthe grisea</name>
    <dbReference type="NCBI Taxonomy" id="148305"/>
    <lineage>
        <taxon>Eukaryota</taxon>
        <taxon>Fungi</taxon>
        <taxon>Dikarya</taxon>
        <taxon>Ascomycota</taxon>
        <taxon>Pezizomycotina</taxon>
        <taxon>Sordariomycetes</taxon>
        <taxon>Sordariomycetidae</taxon>
        <taxon>Magnaporthales</taxon>
        <taxon>Pyriculariaceae</taxon>
        <taxon>Pyricularia</taxon>
    </lineage>
</organism>
<protein>
    <recommendedName>
        <fullName evidence="1">DUF3074 domain-containing protein</fullName>
    </recommendedName>
</protein>
<accession>A0ABQ8NWV3</accession>
<dbReference type="Pfam" id="PF11274">
    <property type="entry name" value="DUF3074"/>
    <property type="match status" value="1"/>
</dbReference>
<sequence length="337" mass="37482">MQKHPLSSRSNTADMSNDQLGPKVRLWGIADRIAFEQHPDQHVPPLVSHIVTEAARFINTAAPKDSTTPMLFKHKSRKTPAGSTAPVSVSTRSIPKAVLDRIHRENPSVDRRGVKSETWVCRRSVHEDLSIRGTASWAEFRDCLKDRHAETEKAFTPTMVAHQTVQEHLVVRDMEPVSVDGLRYGDFTCATEGVRHKVAPCILQDRVFFVLQITCSVLDEENATTAAHEFLVVNIPMADHPDSLDPQALYRGATLGAYASVERIRILPAGHEDAGKIEWIMATASDAKGILPRFAQDLAVPDQIVKDVPLFFDWIDSQRAPGAPEEPMSEELPEPPR</sequence>
<evidence type="ECO:0000313" key="2">
    <source>
        <dbReference type="EMBL" id="KAI6303253.1"/>
    </source>
</evidence>
<dbReference type="CDD" id="cd08864">
    <property type="entry name" value="SRPBCC_DUF3074"/>
    <property type="match status" value="1"/>
</dbReference>
<comment type="caution">
    <text evidence="2">The sequence shown here is derived from an EMBL/GenBank/DDBJ whole genome shotgun (WGS) entry which is preliminary data.</text>
</comment>
<name>A0ABQ8NWV3_PYRGI</name>
<reference evidence="2" key="1">
    <citation type="submission" date="2021-01" db="EMBL/GenBank/DDBJ databases">
        <title>Deciphering the adaptive evolutionary patterns associated with biogeogrpahic diversity in the finger millet blast pathogen Magnaporthe oryzae in Eastern Africa.</title>
        <authorList>
            <person name="Onyema G."/>
            <person name="Shittu T.A."/>
            <person name="Dodsworth S."/>
            <person name="Devilliers S."/>
            <person name="Muthumeenakshi S."/>
            <person name="Sreenivasaprasad S."/>
        </authorList>
    </citation>
    <scope>NUCLEOTIDE SEQUENCE</scope>
    <source>
        <strain evidence="2">D15/s37</strain>
    </source>
</reference>
<evidence type="ECO:0000313" key="3">
    <source>
        <dbReference type="Proteomes" id="UP001059893"/>
    </source>
</evidence>
<dbReference type="EMBL" id="JABSND010000015">
    <property type="protein sequence ID" value="KAI6303253.1"/>
    <property type="molecule type" value="Genomic_DNA"/>
</dbReference>
<feature type="domain" description="DUF3074" evidence="1">
    <location>
        <begin position="119"/>
        <end position="315"/>
    </location>
</feature>
<dbReference type="PANTHER" id="PTHR40370">
    <property type="entry name" value="EXPRESSED PROTEIN"/>
    <property type="match status" value="1"/>
</dbReference>
<dbReference type="Proteomes" id="UP001059893">
    <property type="component" value="Unassembled WGS sequence"/>
</dbReference>
<keyword evidence="3" id="KW-1185">Reference proteome</keyword>
<evidence type="ECO:0000259" key="1">
    <source>
        <dbReference type="Pfam" id="PF11274"/>
    </source>
</evidence>
<gene>
    <name evidence="2" type="ORF">MCOR33_001517</name>
</gene>
<dbReference type="InterPro" id="IPR024500">
    <property type="entry name" value="DUF3074"/>
</dbReference>
<proteinExistence type="predicted"/>